<feature type="non-terminal residue" evidence="2">
    <location>
        <position position="1"/>
    </location>
</feature>
<feature type="domain" description="Septum formation-related" evidence="1">
    <location>
        <begin position="48"/>
        <end position="141"/>
    </location>
</feature>
<proteinExistence type="predicted"/>
<accession>A0A381PAA4</accession>
<dbReference type="Pfam" id="PF13845">
    <property type="entry name" value="Septum_form"/>
    <property type="match status" value="1"/>
</dbReference>
<evidence type="ECO:0000313" key="2">
    <source>
        <dbReference type="EMBL" id="SUZ63912.1"/>
    </source>
</evidence>
<sequence>VIATLCAVLVVAGCATTSPVSFDDHSVRDLSGRITAGGEVGVLRLIPGDCFILAGNEIETVDAVPCEEDHNAEVFAVLDLVDTEWPGTQVVAQVAENGCVDRFRAATGHVFDPVHVAITAYAPSEQSWDDDRKVLCVVTTHDLGSVRGRVTK</sequence>
<name>A0A381PAA4_9ZZZZ</name>
<evidence type="ECO:0000259" key="1">
    <source>
        <dbReference type="Pfam" id="PF13845"/>
    </source>
</evidence>
<protein>
    <recommendedName>
        <fullName evidence="1">Septum formation-related domain-containing protein</fullName>
    </recommendedName>
</protein>
<dbReference type="InterPro" id="IPR026004">
    <property type="entry name" value="Septum_form"/>
</dbReference>
<reference evidence="2" key="1">
    <citation type="submission" date="2018-05" db="EMBL/GenBank/DDBJ databases">
        <authorList>
            <person name="Lanie J.A."/>
            <person name="Ng W.-L."/>
            <person name="Kazmierczak K.M."/>
            <person name="Andrzejewski T.M."/>
            <person name="Davidsen T.M."/>
            <person name="Wayne K.J."/>
            <person name="Tettelin H."/>
            <person name="Glass J.I."/>
            <person name="Rusch D."/>
            <person name="Podicherti R."/>
            <person name="Tsui H.-C.T."/>
            <person name="Winkler M.E."/>
        </authorList>
    </citation>
    <scope>NUCLEOTIDE SEQUENCE</scope>
</reference>
<organism evidence="2">
    <name type="scientific">marine metagenome</name>
    <dbReference type="NCBI Taxonomy" id="408172"/>
    <lineage>
        <taxon>unclassified sequences</taxon>
        <taxon>metagenomes</taxon>
        <taxon>ecological metagenomes</taxon>
    </lineage>
</organism>
<dbReference type="EMBL" id="UINC01000927">
    <property type="protein sequence ID" value="SUZ63912.1"/>
    <property type="molecule type" value="Genomic_DNA"/>
</dbReference>
<dbReference type="AlphaFoldDB" id="A0A381PAA4"/>
<gene>
    <name evidence="2" type="ORF">METZ01_LOCUS16766</name>
</gene>